<dbReference type="EMBL" id="CAFZ01000105">
    <property type="protein sequence ID" value="CCA71077.1"/>
    <property type="molecule type" value="Genomic_DNA"/>
</dbReference>
<accession>G4TIE9</accession>
<feature type="region of interest" description="Disordered" evidence="1">
    <location>
        <begin position="97"/>
        <end position="126"/>
    </location>
</feature>
<keyword evidence="2" id="KW-1133">Transmembrane helix</keyword>
<evidence type="ECO:0000256" key="1">
    <source>
        <dbReference type="SAM" id="MobiDB-lite"/>
    </source>
</evidence>
<dbReference type="AlphaFoldDB" id="G4TIE9"/>
<dbReference type="OrthoDB" id="10273303at2759"/>
<sequence>MHLRVLRVQQSLANGSILAGLSPTGYVRRYATQNTRRNEAKPAQPDTTEQKASIFPSGRQPKISMALGIAMMVCGLAGWIYYPKVADFENKKLEEIKNRRPQGVPPQYPTSTVEREAQKHNEVKSE</sequence>
<name>G4TIE9_SERID</name>
<reference evidence="3 4" key="1">
    <citation type="journal article" date="2011" name="PLoS Pathog.">
        <title>Endophytic Life Strategies Decoded by Genome and Transcriptome Analyses of the Mutualistic Root Symbiont Piriformospora indica.</title>
        <authorList>
            <person name="Zuccaro A."/>
            <person name="Lahrmann U."/>
            <person name="Guldener U."/>
            <person name="Langen G."/>
            <person name="Pfiffi S."/>
            <person name="Biedenkopf D."/>
            <person name="Wong P."/>
            <person name="Samans B."/>
            <person name="Grimm C."/>
            <person name="Basiewicz M."/>
            <person name="Murat C."/>
            <person name="Martin F."/>
            <person name="Kogel K.H."/>
        </authorList>
    </citation>
    <scope>NUCLEOTIDE SEQUENCE [LARGE SCALE GENOMIC DNA]</scope>
    <source>
        <strain evidence="3 4">DSM 11827</strain>
    </source>
</reference>
<feature type="compositionally biased region" description="Basic and acidic residues" evidence="1">
    <location>
        <begin position="113"/>
        <end position="126"/>
    </location>
</feature>
<dbReference type="HOGENOM" id="CLU_1982420_0_0_1"/>
<evidence type="ECO:0000256" key="2">
    <source>
        <dbReference type="SAM" id="Phobius"/>
    </source>
</evidence>
<evidence type="ECO:0000313" key="3">
    <source>
        <dbReference type="EMBL" id="CCA71077.1"/>
    </source>
</evidence>
<keyword evidence="2" id="KW-0812">Transmembrane</keyword>
<comment type="caution">
    <text evidence="3">The sequence shown here is derived from an EMBL/GenBank/DDBJ whole genome shotgun (WGS) entry which is preliminary data.</text>
</comment>
<gene>
    <name evidence="3" type="ORF">PIIN_05012</name>
</gene>
<feature type="transmembrane region" description="Helical" evidence="2">
    <location>
        <begin position="63"/>
        <end position="82"/>
    </location>
</feature>
<proteinExistence type="predicted"/>
<evidence type="ECO:0000313" key="4">
    <source>
        <dbReference type="Proteomes" id="UP000007148"/>
    </source>
</evidence>
<protein>
    <submittedName>
        <fullName evidence="3">Uncharacterized protein</fullName>
    </submittedName>
</protein>
<dbReference type="Proteomes" id="UP000007148">
    <property type="component" value="Unassembled WGS sequence"/>
</dbReference>
<feature type="region of interest" description="Disordered" evidence="1">
    <location>
        <begin position="34"/>
        <end position="56"/>
    </location>
</feature>
<organism evidence="3 4">
    <name type="scientific">Serendipita indica (strain DSM 11827)</name>
    <name type="common">Root endophyte fungus</name>
    <name type="synonym">Piriformospora indica</name>
    <dbReference type="NCBI Taxonomy" id="1109443"/>
    <lineage>
        <taxon>Eukaryota</taxon>
        <taxon>Fungi</taxon>
        <taxon>Dikarya</taxon>
        <taxon>Basidiomycota</taxon>
        <taxon>Agaricomycotina</taxon>
        <taxon>Agaricomycetes</taxon>
        <taxon>Sebacinales</taxon>
        <taxon>Serendipitaceae</taxon>
        <taxon>Serendipita</taxon>
    </lineage>
</organism>
<keyword evidence="2" id="KW-0472">Membrane</keyword>
<keyword evidence="4" id="KW-1185">Reference proteome</keyword>
<dbReference type="InParanoid" id="G4TIE9"/>